<name>A0AA35LPG5_9HYPO</name>
<comment type="caution">
    <text evidence="2">The sequence shown here is derived from an EMBL/GenBank/DDBJ whole genome shotgun (WGS) entry which is preliminary data.</text>
</comment>
<reference evidence="2" key="1">
    <citation type="submission" date="2023-01" db="EMBL/GenBank/DDBJ databases">
        <authorList>
            <person name="Piombo E."/>
        </authorList>
    </citation>
    <scope>NUCLEOTIDE SEQUENCE</scope>
</reference>
<gene>
    <name evidence="2" type="ORF">CCHLO57077_00011385</name>
</gene>
<keyword evidence="3" id="KW-1185">Reference proteome</keyword>
<accession>A0AA35LPG5</accession>
<proteinExistence type="predicted"/>
<dbReference type="EMBL" id="CABFNP030000426">
    <property type="protein sequence ID" value="CAI6014309.1"/>
    <property type="molecule type" value="Genomic_DNA"/>
</dbReference>
<evidence type="ECO:0000313" key="2">
    <source>
        <dbReference type="EMBL" id="CAI6014309.1"/>
    </source>
</evidence>
<dbReference type="Proteomes" id="UP001160390">
    <property type="component" value="Unassembled WGS sequence"/>
</dbReference>
<evidence type="ECO:0000256" key="1">
    <source>
        <dbReference type="SAM" id="MobiDB-lite"/>
    </source>
</evidence>
<dbReference type="AlphaFoldDB" id="A0AA35LPG5"/>
<feature type="region of interest" description="Disordered" evidence="1">
    <location>
        <begin position="45"/>
        <end position="115"/>
    </location>
</feature>
<protein>
    <submittedName>
        <fullName evidence="2">Uncharacterized protein</fullName>
    </submittedName>
</protein>
<organism evidence="2 3">
    <name type="scientific">Clonostachys chloroleuca</name>
    <dbReference type="NCBI Taxonomy" id="1926264"/>
    <lineage>
        <taxon>Eukaryota</taxon>
        <taxon>Fungi</taxon>
        <taxon>Dikarya</taxon>
        <taxon>Ascomycota</taxon>
        <taxon>Pezizomycotina</taxon>
        <taxon>Sordariomycetes</taxon>
        <taxon>Hypocreomycetidae</taxon>
        <taxon>Hypocreales</taxon>
        <taxon>Bionectriaceae</taxon>
        <taxon>Clonostachys</taxon>
    </lineage>
</organism>
<evidence type="ECO:0000313" key="3">
    <source>
        <dbReference type="Proteomes" id="UP001160390"/>
    </source>
</evidence>
<sequence>MLQDEEYPIPISIPIHQSGPSLNCPLVDNRCDHCGVSILAHPDIQMDETMSSRQHQEAADETTLPPPPPYQLIGDGTPHPTPVPSAVEGPPAPPSLEHSDTQPSSALAASRRNRRRRRHVLRIRITLRFKIGSAREREKTVAFL</sequence>